<dbReference type="SMART" id="SM00369">
    <property type="entry name" value="LRR_TYP"/>
    <property type="match status" value="4"/>
</dbReference>
<keyword evidence="3" id="KW-0677">Repeat</keyword>
<feature type="signal peptide" evidence="4">
    <location>
        <begin position="1"/>
        <end position="20"/>
    </location>
</feature>
<dbReference type="OrthoDB" id="2013775at2759"/>
<dbReference type="Pfam" id="PF13855">
    <property type="entry name" value="LRR_8"/>
    <property type="match status" value="2"/>
</dbReference>
<evidence type="ECO:0000313" key="5">
    <source>
        <dbReference type="EMBL" id="GFR22204.1"/>
    </source>
</evidence>
<keyword evidence="6" id="KW-1185">Reference proteome</keyword>
<dbReference type="Proteomes" id="UP000887116">
    <property type="component" value="Unassembled WGS sequence"/>
</dbReference>
<evidence type="ECO:0000256" key="3">
    <source>
        <dbReference type="ARBA" id="ARBA00022737"/>
    </source>
</evidence>
<gene>
    <name evidence="5" type="ORF">TNCT_726301</name>
</gene>
<evidence type="ECO:0000256" key="2">
    <source>
        <dbReference type="ARBA" id="ARBA00022729"/>
    </source>
</evidence>
<dbReference type="EMBL" id="BMAO01028125">
    <property type="protein sequence ID" value="GFR22204.1"/>
    <property type="molecule type" value="Genomic_DNA"/>
</dbReference>
<reference evidence="5" key="1">
    <citation type="submission" date="2020-07" db="EMBL/GenBank/DDBJ databases">
        <title>Multicomponent nature underlies the extraordinary mechanical properties of spider dragline silk.</title>
        <authorList>
            <person name="Kono N."/>
            <person name="Nakamura H."/>
            <person name="Mori M."/>
            <person name="Yoshida Y."/>
            <person name="Ohtoshi R."/>
            <person name="Malay A.D."/>
            <person name="Moran D.A.P."/>
            <person name="Tomita M."/>
            <person name="Numata K."/>
            <person name="Arakawa K."/>
        </authorList>
    </citation>
    <scope>NUCLEOTIDE SEQUENCE</scope>
</reference>
<dbReference type="InterPro" id="IPR050541">
    <property type="entry name" value="LRR_TM_domain-containing"/>
</dbReference>
<evidence type="ECO:0000313" key="6">
    <source>
        <dbReference type="Proteomes" id="UP000887116"/>
    </source>
</evidence>
<sequence length="313" mass="35673">MAYFSLTVFGLLSFLAVGFSQQSECPKPEDISPCTCKTISIGLHVVCAKFNSSASLTKALGSLKHHRVFQILFHALYITDTLPDDIFDDIQVREVHVEECRLKFAEPAFSGLETSLNFLNVAQNTRIKSEERFSLAKLPKLTKLQILSNGLYRVRDDWLNEKIPNVHTVVLDSNEISVIEDNAFSNFASLTLISMSENRIKTVKRSMFPQPALQLYRIDLSYNQIESLPGNIFTEMPSLKEVILSGNEIKALEEGTWSEVWGSLKKVYLTDNRLECDDNLKWIKNYPKPYELEGKCVEPKNMYGKPIKEVYNM</sequence>
<evidence type="ECO:0000256" key="4">
    <source>
        <dbReference type="SAM" id="SignalP"/>
    </source>
</evidence>
<keyword evidence="1" id="KW-0433">Leucine-rich repeat</keyword>
<keyword evidence="2 4" id="KW-0732">Signal</keyword>
<dbReference type="InterPro" id="IPR032675">
    <property type="entry name" value="LRR_dom_sf"/>
</dbReference>
<comment type="caution">
    <text evidence="5">The sequence shown here is derived from an EMBL/GenBank/DDBJ whole genome shotgun (WGS) entry which is preliminary data.</text>
</comment>
<dbReference type="InterPro" id="IPR001611">
    <property type="entry name" value="Leu-rich_rpt"/>
</dbReference>
<dbReference type="AlphaFoldDB" id="A0A8X6IHB9"/>
<dbReference type="SUPFAM" id="SSF52058">
    <property type="entry name" value="L domain-like"/>
    <property type="match status" value="1"/>
</dbReference>
<dbReference type="Gene3D" id="3.80.10.10">
    <property type="entry name" value="Ribonuclease Inhibitor"/>
    <property type="match status" value="1"/>
</dbReference>
<accession>A0A8X6IHB9</accession>
<evidence type="ECO:0000256" key="1">
    <source>
        <dbReference type="ARBA" id="ARBA00022614"/>
    </source>
</evidence>
<proteinExistence type="predicted"/>
<dbReference type="PANTHER" id="PTHR24369:SF210">
    <property type="entry name" value="CHAOPTIN-RELATED"/>
    <property type="match status" value="1"/>
</dbReference>
<dbReference type="PANTHER" id="PTHR24369">
    <property type="entry name" value="ANTIGEN BSP, PUTATIVE-RELATED"/>
    <property type="match status" value="1"/>
</dbReference>
<dbReference type="PROSITE" id="PS51450">
    <property type="entry name" value="LRR"/>
    <property type="match status" value="1"/>
</dbReference>
<dbReference type="InterPro" id="IPR003591">
    <property type="entry name" value="Leu-rich_rpt_typical-subtyp"/>
</dbReference>
<protein>
    <submittedName>
        <fullName evidence="5">Uncharacterized protein</fullName>
    </submittedName>
</protein>
<name>A0A8X6IHB9_TRICU</name>
<feature type="chain" id="PRO_5036465776" evidence="4">
    <location>
        <begin position="21"/>
        <end position="313"/>
    </location>
</feature>
<organism evidence="5 6">
    <name type="scientific">Trichonephila clavata</name>
    <name type="common">Joro spider</name>
    <name type="synonym">Nephila clavata</name>
    <dbReference type="NCBI Taxonomy" id="2740835"/>
    <lineage>
        <taxon>Eukaryota</taxon>
        <taxon>Metazoa</taxon>
        <taxon>Ecdysozoa</taxon>
        <taxon>Arthropoda</taxon>
        <taxon>Chelicerata</taxon>
        <taxon>Arachnida</taxon>
        <taxon>Araneae</taxon>
        <taxon>Araneomorphae</taxon>
        <taxon>Entelegynae</taxon>
        <taxon>Araneoidea</taxon>
        <taxon>Nephilidae</taxon>
        <taxon>Trichonephila</taxon>
    </lineage>
</organism>
<dbReference type="GO" id="GO:0005886">
    <property type="term" value="C:plasma membrane"/>
    <property type="evidence" value="ECO:0007669"/>
    <property type="project" value="TreeGrafter"/>
</dbReference>